<accession>X0XZY8</accession>
<name>X0XZY8_9ZZZZ</name>
<proteinExistence type="predicted"/>
<sequence>MAKYNEMIGVNMALATGDDAGAGAGLTAFRNADTKYASGELIPCDIPLGWSYKPLHYTTVTDGVASTSRVSDRYSINRNYGTWNSKHAFQTCQFLWWIMQTDSTPTNEGTPTSYNTHTLTITATNVPKWNGIHFERESITSNELRYDMMGLLPTDLVISCNESKAGWDATQELTVLFASNV</sequence>
<organism evidence="1">
    <name type="scientific">marine sediment metagenome</name>
    <dbReference type="NCBI Taxonomy" id="412755"/>
    <lineage>
        <taxon>unclassified sequences</taxon>
        <taxon>metagenomes</taxon>
        <taxon>ecological metagenomes</taxon>
    </lineage>
</organism>
<protein>
    <submittedName>
        <fullName evidence="1">Uncharacterized protein</fullName>
    </submittedName>
</protein>
<gene>
    <name evidence="1" type="ORF">S01H1_82320</name>
</gene>
<dbReference type="AlphaFoldDB" id="X0XZY8"/>
<reference evidence="1" key="1">
    <citation type="journal article" date="2014" name="Front. Microbiol.">
        <title>High frequency of phylogenetically diverse reductive dehalogenase-homologous genes in deep subseafloor sedimentary metagenomes.</title>
        <authorList>
            <person name="Kawai M."/>
            <person name="Futagami T."/>
            <person name="Toyoda A."/>
            <person name="Takaki Y."/>
            <person name="Nishi S."/>
            <person name="Hori S."/>
            <person name="Arai W."/>
            <person name="Tsubouchi T."/>
            <person name="Morono Y."/>
            <person name="Uchiyama I."/>
            <person name="Ito T."/>
            <person name="Fujiyama A."/>
            <person name="Inagaki F."/>
            <person name="Takami H."/>
        </authorList>
    </citation>
    <scope>NUCLEOTIDE SEQUENCE</scope>
    <source>
        <strain evidence="1">Expedition CK06-06</strain>
    </source>
</reference>
<feature type="non-terminal residue" evidence="1">
    <location>
        <position position="181"/>
    </location>
</feature>
<comment type="caution">
    <text evidence="1">The sequence shown here is derived from an EMBL/GenBank/DDBJ whole genome shotgun (WGS) entry which is preliminary data.</text>
</comment>
<dbReference type="EMBL" id="BARS01055796">
    <property type="protein sequence ID" value="GAG49044.1"/>
    <property type="molecule type" value="Genomic_DNA"/>
</dbReference>
<evidence type="ECO:0000313" key="1">
    <source>
        <dbReference type="EMBL" id="GAG49044.1"/>
    </source>
</evidence>